<dbReference type="CDD" id="cd08662">
    <property type="entry name" value="M13"/>
    <property type="match status" value="2"/>
</dbReference>
<comment type="similarity">
    <text evidence="3">Belongs to the peptidase M13 family.</text>
</comment>
<keyword evidence="4" id="KW-0645">Protease</keyword>
<name>A0A8J6LHT0_TENMO</name>
<evidence type="ECO:0000256" key="9">
    <source>
        <dbReference type="SAM" id="MobiDB-lite"/>
    </source>
</evidence>
<dbReference type="InterPro" id="IPR024079">
    <property type="entry name" value="MetalloPept_cat_dom_sf"/>
</dbReference>
<evidence type="ECO:0000256" key="8">
    <source>
        <dbReference type="ARBA" id="ARBA00023049"/>
    </source>
</evidence>
<accession>A0A8J6LHT0</accession>
<keyword evidence="10" id="KW-0472">Membrane</keyword>
<evidence type="ECO:0000256" key="5">
    <source>
        <dbReference type="ARBA" id="ARBA00022723"/>
    </source>
</evidence>
<evidence type="ECO:0000259" key="11">
    <source>
        <dbReference type="Pfam" id="PF01431"/>
    </source>
</evidence>
<keyword evidence="10" id="KW-0812">Transmembrane</keyword>
<evidence type="ECO:0000256" key="4">
    <source>
        <dbReference type="ARBA" id="ARBA00022670"/>
    </source>
</evidence>
<comment type="subcellular location">
    <subcellularLocation>
        <location evidence="2">Cell membrane</location>
        <topology evidence="2">Single-pass type II membrane protein</topology>
    </subcellularLocation>
</comment>
<protein>
    <submittedName>
        <fullName evidence="13">Uncharacterized protein</fullName>
    </submittedName>
</protein>
<dbReference type="PRINTS" id="PR00786">
    <property type="entry name" value="NEPRILYSIN"/>
</dbReference>
<evidence type="ECO:0000256" key="2">
    <source>
        <dbReference type="ARBA" id="ARBA00004401"/>
    </source>
</evidence>
<keyword evidence="14" id="KW-1185">Reference proteome</keyword>
<evidence type="ECO:0000256" key="3">
    <source>
        <dbReference type="ARBA" id="ARBA00007357"/>
    </source>
</evidence>
<keyword evidence="8" id="KW-0482">Metalloprotease</keyword>
<dbReference type="Gene3D" id="1.10.1380.10">
    <property type="entry name" value="Neutral endopeptidase , domain2"/>
    <property type="match status" value="2"/>
</dbReference>
<dbReference type="PANTHER" id="PTHR11733:SF224">
    <property type="entry name" value="NEPRILYSIN-2"/>
    <property type="match status" value="1"/>
</dbReference>
<comment type="cofactor">
    <cofactor evidence="1">
        <name>Zn(2+)</name>
        <dbReference type="ChEBI" id="CHEBI:29105"/>
    </cofactor>
</comment>
<reference evidence="13" key="2">
    <citation type="submission" date="2021-08" db="EMBL/GenBank/DDBJ databases">
        <authorList>
            <person name="Eriksson T."/>
        </authorList>
    </citation>
    <scope>NUCLEOTIDE SEQUENCE</scope>
    <source>
        <strain evidence="13">Stoneville</strain>
        <tissue evidence="13">Whole head</tissue>
    </source>
</reference>
<dbReference type="InterPro" id="IPR042089">
    <property type="entry name" value="Peptidase_M13_dom_2"/>
</dbReference>
<dbReference type="InterPro" id="IPR008753">
    <property type="entry name" value="Peptidase_M13_N"/>
</dbReference>
<evidence type="ECO:0000313" key="13">
    <source>
        <dbReference type="EMBL" id="KAH0813966.1"/>
    </source>
</evidence>
<dbReference type="Gene3D" id="3.40.390.10">
    <property type="entry name" value="Collagenase (Catalytic Domain)"/>
    <property type="match status" value="2"/>
</dbReference>
<dbReference type="InterPro" id="IPR018497">
    <property type="entry name" value="Peptidase_M13_C"/>
</dbReference>
<dbReference type="Proteomes" id="UP000719412">
    <property type="component" value="Unassembled WGS sequence"/>
</dbReference>
<reference evidence="13" key="1">
    <citation type="journal article" date="2020" name="J Insects Food Feed">
        <title>The yellow mealworm (Tenebrio molitor) genome: a resource for the emerging insects as food and feed industry.</title>
        <authorList>
            <person name="Eriksson T."/>
            <person name="Andere A."/>
            <person name="Kelstrup H."/>
            <person name="Emery V."/>
            <person name="Picard C."/>
        </authorList>
    </citation>
    <scope>NUCLEOTIDE SEQUENCE</scope>
    <source>
        <strain evidence="13">Stoneville</strain>
        <tissue evidence="13">Whole head</tissue>
    </source>
</reference>
<proteinExistence type="inferred from homology"/>
<dbReference type="SUPFAM" id="SSF55486">
    <property type="entry name" value="Metalloproteases ('zincins'), catalytic domain"/>
    <property type="match status" value="2"/>
</dbReference>
<evidence type="ECO:0000256" key="7">
    <source>
        <dbReference type="ARBA" id="ARBA00022833"/>
    </source>
</evidence>
<organism evidence="13 14">
    <name type="scientific">Tenebrio molitor</name>
    <name type="common">Yellow mealworm beetle</name>
    <dbReference type="NCBI Taxonomy" id="7067"/>
    <lineage>
        <taxon>Eukaryota</taxon>
        <taxon>Metazoa</taxon>
        <taxon>Ecdysozoa</taxon>
        <taxon>Arthropoda</taxon>
        <taxon>Hexapoda</taxon>
        <taxon>Insecta</taxon>
        <taxon>Pterygota</taxon>
        <taxon>Neoptera</taxon>
        <taxon>Endopterygota</taxon>
        <taxon>Coleoptera</taxon>
        <taxon>Polyphaga</taxon>
        <taxon>Cucujiformia</taxon>
        <taxon>Tenebrionidae</taxon>
        <taxon>Tenebrio</taxon>
    </lineage>
</organism>
<evidence type="ECO:0000259" key="12">
    <source>
        <dbReference type="Pfam" id="PF05649"/>
    </source>
</evidence>
<evidence type="ECO:0000256" key="1">
    <source>
        <dbReference type="ARBA" id="ARBA00001947"/>
    </source>
</evidence>
<dbReference type="PROSITE" id="PS51885">
    <property type="entry name" value="NEPRILYSIN"/>
    <property type="match status" value="2"/>
</dbReference>
<dbReference type="GO" id="GO:0016485">
    <property type="term" value="P:protein processing"/>
    <property type="evidence" value="ECO:0007669"/>
    <property type="project" value="TreeGrafter"/>
</dbReference>
<feature type="region of interest" description="Disordered" evidence="9">
    <location>
        <begin position="1460"/>
        <end position="1486"/>
    </location>
</feature>
<dbReference type="GO" id="GO:0046872">
    <property type="term" value="F:metal ion binding"/>
    <property type="evidence" value="ECO:0007669"/>
    <property type="project" value="UniProtKB-KW"/>
</dbReference>
<keyword evidence="6" id="KW-0378">Hydrolase</keyword>
<feature type="transmembrane region" description="Helical" evidence="10">
    <location>
        <begin position="17"/>
        <end position="35"/>
    </location>
</feature>
<sequence>MFVYSSWWKRRTRLERWLLLAVTLLIIVVIIILAVKLSAGKTSEVCLSPSCIQTAAEVLQKVDLNIDPCQDFYKFSCANFIKNTALPQYKSSISSFSLVSDTVDEQMRTLLEKPIKETDTRAFVLVKSIYQACMNTTEIEAHSVEDLKRTLRGMGGWPVVEGQRWNERGFDWTNTIYEFMKFGFNSNIFFEFNVSPNVSDSSKDTLTLDQPFIVSFDKIMRRGFNETLVRAYYDYMVKIAKGFGAEEETAHKEMRDVIELDIAITRITVPSEKRRNSSLEDNPYTIKQLEKEFPYVPWLTYINVMLQPVKIITYDDYITVTLPQYFKDLEKVIRGTPKRTMANYMYWKVVKGLITYLTDDMRRLQLGFSKVLSGRSERDARWKECILKPKRIYIASGALYVRHFFKKEAKNTMLEIVNNIQEQFREVLQTVDWMDEVTRKHALEKAKAMSAHIAYPDELLDDKKIDEYYANLTVNPLKYLESMMNVTLFTQRVFYERLDNPSSKDDWRNHAHATVTNAFYDQSENSIEFPASILQGVFFDNSRPHYMNYGAIGYIIGHEITHGFDDEGRQFDKDGNLVDWWQPKTKSAFDVKAQCIIDQYSNITVPGINLNLNGINTQGENIADNGGIKQAYLAYKKWVNKHQPERTLPGLPYTPEQMFWISAGNTWCDVERREELQINIMDRYHSPNYYRINVPLMNSEYFAKDFNCPVGSPMNPVHKCLIWNPSWWRRRPRTEKCLIGVVGVLIILIIIVLSVNLFRSGSPQGEGNQRKKNLPYLIEVFYEHPLKFQAATTQVLEKVDLNANPCEDFYKFACGNFIKNTVIPEDKTEISSFTIVEDEVEARMQNLLKKPIAADDIKPFVLVKTLYQACMNTTEIEANSLPKFKRLIKYTGGWPAVEGVDWKEDSFDWITTSYNFMKVGLNHDMLLNFVMLPDVNNSSRNALFLDQITVSLDKIKRNGFNETIFEAYYNYMTKVAIKFGADNRTASQDMRDVAELIIALTRITVPAEERRNSSLQNNPMAVMTLESEYDYLPWLRYINTMMHPYKTMDYNDTIIVKFPSYYKELKNILATTPKRTLANYMYWSLAENYISYLNKDLRDLELDFLKVASGQNTRSLRWKECTQASIRLYVASGALYVRNVFKKEAKAAMTEMITYIREQFVVTLKKIDWMDDTTKKHALEKAKAIHLHMAYPDELLDDQKLEHYYKNLYFDSSDYLGCMLNLSLFGNEVEFPQLDEKLDKKDWRNHAYVALVQAFYDSSENSIEFLAAVLQNVFFEIDRPKYMNYAAIGQFVGHEITHGFDDQGRQYDKNGNLFDWWQPKTKEAFDVKAQCIIDQYGNITEPEVNLNLNGINTQGENIADNAGTKLAYLAYKEWSKKHGPEKVLPGLPYTPEQMFWISVGNTWCSAQKTEYLKLVVTYDVHAPRQYRVNVPLMNSKYFIEDFKCDKNSKMNPKHKCQVCRIKSSKESSPSTSSKPHGYPKLPTRPDLKFYKKTKFGNRSRTFQKRLRTRNFQNDNASGPTKTDNWLAAAKKTRGPDLSKSKTSLAFQNLGNLVITDVLPQCQQNH</sequence>
<gene>
    <name evidence="13" type="ORF">GEV33_008821</name>
</gene>
<evidence type="ECO:0000313" key="14">
    <source>
        <dbReference type="Proteomes" id="UP000719412"/>
    </source>
</evidence>
<comment type="caution">
    <text evidence="13">The sequence shown here is derived from an EMBL/GenBank/DDBJ whole genome shotgun (WGS) entry which is preliminary data.</text>
</comment>
<dbReference type="GO" id="GO:0004222">
    <property type="term" value="F:metalloendopeptidase activity"/>
    <property type="evidence" value="ECO:0007669"/>
    <property type="project" value="InterPro"/>
</dbReference>
<evidence type="ECO:0000256" key="10">
    <source>
        <dbReference type="SAM" id="Phobius"/>
    </source>
</evidence>
<evidence type="ECO:0000256" key="6">
    <source>
        <dbReference type="ARBA" id="ARBA00022801"/>
    </source>
</evidence>
<feature type="domain" description="Peptidase M13 C-terminal" evidence="11">
    <location>
        <begin position="517"/>
        <end position="720"/>
    </location>
</feature>
<dbReference type="EMBL" id="JABDTM020024778">
    <property type="protein sequence ID" value="KAH0813966.1"/>
    <property type="molecule type" value="Genomic_DNA"/>
</dbReference>
<dbReference type="InterPro" id="IPR000718">
    <property type="entry name" value="Peptidase_M13"/>
</dbReference>
<keyword evidence="7" id="KW-0862">Zinc</keyword>
<dbReference type="Pfam" id="PF05649">
    <property type="entry name" value="Peptidase_M13_N"/>
    <property type="match status" value="2"/>
</dbReference>
<feature type="domain" description="Peptidase M13 C-terminal" evidence="11">
    <location>
        <begin position="1254"/>
        <end position="1458"/>
    </location>
</feature>
<feature type="domain" description="Peptidase M13 N-terminal" evidence="12">
    <location>
        <begin position="68"/>
        <end position="456"/>
    </location>
</feature>
<dbReference type="PANTHER" id="PTHR11733">
    <property type="entry name" value="ZINC METALLOPROTEASE FAMILY M13 NEPRILYSIN-RELATED"/>
    <property type="match status" value="1"/>
</dbReference>
<keyword evidence="5" id="KW-0479">Metal-binding</keyword>
<feature type="domain" description="Peptidase M13 N-terminal" evidence="12">
    <location>
        <begin position="805"/>
        <end position="1192"/>
    </location>
</feature>
<dbReference type="Pfam" id="PF01431">
    <property type="entry name" value="Peptidase_M13"/>
    <property type="match status" value="2"/>
</dbReference>
<dbReference type="GO" id="GO:0005886">
    <property type="term" value="C:plasma membrane"/>
    <property type="evidence" value="ECO:0007669"/>
    <property type="project" value="UniProtKB-SubCell"/>
</dbReference>
<keyword evidence="10" id="KW-1133">Transmembrane helix</keyword>